<organism evidence="1">
    <name type="scientific">marine sediment metagenome</name>
    <dbReference type="NCBI Taxonomy" id="412755"/>
    <lineage>
        <taxon>unclassified sequences</taxon>
        <taxon>metagenomes</taxon>
        <taxon>ecological metagenomes</taxon>
    </lineage>
</organism>
<protein>
    <submittedName>
        <fullName evidence="1">Uncharacterized protein</fullName>
    </submittedName>
</protein>
<reference evidence="1" key="1">
    <citation type="journal article" date="2015" name="Nature">
        <title>Complex archaea that bridge the gap between prokaryotes and eukaryotes.</title>
        <authorList>
            <person name="Spang A."/>
            <person name="Saw J.H."/>
            <person name="Jorgensen S.L."/>
            <person name="Zaremba-Niedzwiedzka K."/>
            <person name="Martijn J."/>
            <person name="Lind A.E."/>
            <person name="van Eijk R."/>
            <person name="Schleper C."/>
            <person name="Guy L."/>
            <person name="Ettema T.J."/>
        </authorList>
    </citation>
    <scope>NUCLEOTIDE SEQUENCE</scope>
</reference>
<evidence type="ECO:0000313" key="1">
    <source>
        <dbReference type="EMBL" id="KKN41448.1"/>
    </source>
</evidence>
<dbReference type="EMBL" id="LAZR01001646">
    <property type="protein sequence ID" value="KKN41448.1"/>
    <property type="molecule type" value="Genomic_DNA"/>
</dbReference>
<proteinExistence type="predicted"/>
<accession>A0A0F9TJ26</accession>
<dbReference type="AlphaFoldDB" id="A0A0F9TJ26"/>
<name>A0A0F9TJ26_9ZZZZ</name>
<sequence length="142" mass="16386">MGVYGLEDRIGRLQHPTRLPRWDTIVEDAIGEISHEDDGNFDVVMPLVSEVSFSETSAFTVWHRKGQRQRTTIRKKREVRKPPSIPNVTLRTYLKDRSREYSAQRRASRKVFLLGLLENATTLEERLSIQLDLIALRKAGTP</sequence>
<comment type="caution">
    <text evidence="1">The sequence shown here is derived from an EMBL/GenBank/DDBJ whole genome shotgun (WGS) entry which is preliminary data.</text>
</comment>
<gene>
    <name evidence="1" type="ORF">LCGC14_0723190</name>
</gene>